<dbReference type="PANTHER" id="PTHR32432">
    <property type="entry name" value="CELL DIVISION PROTEIN FTSA-RELATED"/>
    <property type="match status" value="1"/>
</dbReference>
<dbReference type="EMBL" id="JXRQ01000008">
    <property type="protein sequence ID" value="KIL53332.1"/>
    <property type="molecule type" value="Genomic_DNA"/>
</dbReference>
<evidence type="ECO:0000313" key="2">
    <source>
        <dbReference type="Proteomes" id="UP000031950"/>
    </source>
</evidence>
<dbReference type="RefSeq" id="WP_041121004.1">
    <property type="nucleotide sequence ID" value="NZ_JXRQ01000008.1"/>
</dbReference>
<comment type="caution">
    <text evidence="1">The sequence shown here is derived from an EMBL/GenBank/DDBJ whole genome shotgun (WGS) entry which is preliminary data.</text>
</comment>
<sequence length="304" mass="35476">MIQSLLSRSNQIIHIVFSEEAIRMVELKSLEPLDIRQVQYYELPEGIIERGRIEDPETLEAILEQCVRDWKIKRKKVQFTVPDPYVIVRQVELKEALSDQEIHGYLYMELGSRIQIPFEDPVFDFVKLPGDDARQIVFFASPVDIVSDYRDLLEKVHLEPLTADITPLALYRYYSYTGNLDETDHLMFIHMEPKQLTISVFHEGFPLFMRPIALEEIEFEELYSEIEKIMRFYRYSVLQDDGEIGKVYLSGDHPRIETFNEGLSDVLSVKIEQPVKTREFEHVIDTGIEGFEVAIGLALKEGLR</sequence>
<dbReference type="Gene3D" id="3.30.420.40">
    <property type="match status" value="1"/>
</dbReference>
<dbReference type="STRING" id="135826.KP77_03080"/>
<evidence type="ECO:0000313" key="1">
    <source>
        <dbReference type="EMBL" id="KIL53332.1"/>
    </source>
</evidence>
<protein>
    <recommendedName>
        <fullName evidence="3">Pilus assembly protein PilM</fullName>
    </recommendedName>
</protein>
<keyword evidence="2" id="KW-1185">Reference proteome</keyword>
<dbReference type="OrthoDB" id="2690797at2"/>
<accession>A0A0C2VWT1</accession>
<dbReference type="PANTHER" id="PTHR32432:SF3">
    <property type="entry name" value="ETHANOLAMINE UTILIZATION PROTEIN EUTJ"/>
    <property type="match status" value="1"/>
</dbReference>
<dbReference type="InterPro" id="IPR050696">
    <property type="entry name" value="FtsA/MreB"/>
</dbReference>
<proteinExistence type="predicted"/>
<reference evidence="1 2" key="1">
    <citation type="submission" date="2015-01" db="EMBL/GenBank/DDBJ databases">
        <title>Genome sequence of Jeotgalibacillus alimentarius.</title>
        <authorList>
            <person name="Goh K.M."/>
            <person name="Chan K.-G."/>
            <person name="Yaakop A.S."/>
            <person name="Ee R."/>
            <person name="Gan H.M."/>
            <person name="Chan C.S."/>
        </authorList>
    </citation>
    <scope>NUCLEOTIDE SEQUENCE [LARGE SCALE GENOMIC DNA]</scope>
    <source>
        <strain evidence="1 2">YKJ-13</strain>
    </source>
</reference>
<gene>
    <name evidence="1" type="ORF">KP77_03080</name>
</gene>
<dbReference type="Proteomes" id="UP000031950">
    <property type="component" value="Unassembled WGS sequence"/>
</dbReference>
<dbReference type="PATRIC" id="fig|135826.4.peg.312"/>
<dbReference type="Pfam" id="PF11104">
    <property type="entry name" value="PilM_2"/>
    <property type="match status" value="1"/>
</dbReference>
<name>A0A0C2VWT1_9BACL</name>
<organism evidence="1 2">
    <name type="scientific">Jeotgalibacillus alimentarius</name>
    <dbReference type="NCBI Taxonomy" id="135826"/>
    <lineage>
        <taxon>Bacteria</taxon>
        <taxon>Bacillati</taxon>
        <taxon>Bacillota</taxon>
        <taxon>Bacilli</taxon>
        <taxon>Bacillales</taxon>
        <taxon>Caryophanaceae</taxon>
        <taxon>Jeotgalibacillus</taxon>
    </lineage>
</organism>
<dbReference type="AlphaFoldDB" id="A0A0C2VWT1"/>
<dbReference type="InterPro" id="IPR005883">
    <property type="entry name" value="PilM"/>
</dbReference>
<evidence type="ECO:0008006" key="3">
    <source>
        <dbReference type="Google" id="ProtNLM"/>
    </source>
</evidence>